<dbReference type="InterPro" id="IPR033452">
    <property type="entry name" value="GH30_C"/>
</dbReference>
<dbReference type="Pfam" id="PF02055">
    <property type="entry name" value="Glyco_hydro_30"/>
    <property type="match status" value="1"/>
</dbReference>
<keyword evidence="4" id="KW-0326">Glycosidase</keyword>
<proteinExistence type="inferred from homology"/>
<feature type="domain" description="Glycosyl hydrolase family 30 beta sandwich" evidence="7">
    <location>
        <begin position="388"/>
        <end position="440"/>
    </location>
</feature>
<gene>
    <name evidence="8" type="ORF">SLS62_010411</name>
</gene>
<accession>A0AAN9U977</accession>
<dbReference type="Proteomes" id="UP001320420">
    <property type="component" value="Unassembled WGS sequence"/>
</dbReference>
<keyword evidence="9" id="KW-1185">Reference proteome</keyword>
<comment type="similarity">
    <text evidence="1 4">Belongs to the glycosyl hydrolase 30 family.</text>
</comment>
<reference evidence="8 9" key="1">
    <citation type="submission" date="2024-02" db="EMBL/GenBank/DDBJ databases">
        <title>De novo assembly and annotation of 12 fungi associated with fruit tree decline syndrome in Ontario, Canada.</title>
        <authorList>
            <person name="Sulman M."/>
            <person name="Ellouze W."/>
            <person name="Ilyukhin E."/>
        </authorList>
    </citation>
    <scope>NUCLEOTIDE SEQUENCE [LARGE SCALE GENOMIC DNA]</scope>
    <source>
        <strain evidence="8 9">M11/M66-122</strain>
    </source>
</reference>
<protein>
    <submittedName>
        <fullName evidence="8">Uncharacterized protein</fullName>
    </submittedName>
</protein>
<evidence type="ECO:0000313" key="8">
    <source>
        <dbReference type="EMBL" id="KAK7743949.1"/>
    </source>
</evidence>
<dbReference type="PANTHER" id="PTHR11069:SF23">
    <property type="entry name" value="LYSOSOMAL ACID GLUCOSYLCERAMIDASE"/>
    <property type="match status" value="1"/>
</dbReference>
<evidence type="ECO:0000259" key="6">
    <source>
        <dbReference type="Pfam" id="PF02055"/>
    </source>
</evidence>
<evidence type="ECO:0000313" key="9">
    <source>
        <dbReference type="Proteomes" id="UP001320420"/>
    </source>
</evidence>
<dbReference type="AlphaFoldDB" id="A0AAN9U977"/>
<keyword evidence="3 4" id="KW-0378">Hydrolase</keyword>
<dbReference type="GO" id="GO:0016020">
    <property type="term" value="C:membrane"/>
    <property type="evidence" value="ECO:0007669"/>
    <property type="project" value="GOC"/>
</dbReference>
<dbReference type="PANTHER" id="PTHR11069">
    <property type="entry name" value="GLUCOSYLCERAMIDASE"/>
    <property type="match status" value="1"/>
</dbReference>
<evidence type="ECO:0000256" key="2">
    <source>
        <dbReference type="ARBA" id="ARBA00022729"/>
    </source>
</evidence>
<dbReference type="GO" id="GO:0004348">
    <property type="term" value="F:glucosylceramidase activity"/>
    <property type="evidence" value="ECO:0007669"/>
    <property type="project" value="InterPro"/>
</dbReference>
<dbReference type="InterPro" id="IPR001139">
    <property type="entry name" value="Glyco_hydro_30"/>
</dbReference>
<dbReference type="Gene3D" id="2.60.40.1180">
    <property type="entry name" value="Golgi alpha-mannosidase II"/>
    <property type="match status" value="1"/>
</dbReference>
<dbReference type="SUPFAM" id="SSF51011">
    <property type="entry name" value="Glycosyl hydrolase domain"/>
    <property type="match status" value="1"/>
</dbReference>
<evidence type="ECO:0000259" key="7">
    <source>
        <dbReference type="Pfam" id="PF17189"/>
    </source>
</evidence>
<dbReference type="InterPro" id="IPR017853">
    <property type="entry name" value="GH"/>
</dbReference>
<name>A0AAN9U977_9PEZI</name>
<dbReference type="InterPro" id="IPR033453">
    <property type="entry name" value="Glyco_hydro_30_TIM-barrel"/>
</dbReference>
<dbReference type="EMBL" id="JAKJXP020000128">
    <property type="protein sequence ID" value="KAK7743949.1"/>
    <property type="molecule type" value="Genomic_DNA"/>
</dbReference>
<dbReference type="Gene3D" id="3.20.20.80">
    <property type="entry name" value="Glycosidases"/>
    <property type="match status" value="1"/>
</dbReference>
<feature type="signal peptide" evidence="5">
    <location>
        <begin position="1"/>
        <end position="21"/>
    </location>
</feature>
<organism evidence="8 9">
    <name type="scientific">Diatrype stigma</name>
    <dbReference type="NCBI Taxonomy" id="117547"/>
    <lineage>
        <taxon>Eukaryota</taxon>
        <taxon>Fungi</taxon>
        <taxon>Dikarya</taxon>
        <taxon>Ascomycota</taxon>
        <taxon>Pezizomycotina</taxon>
        <taxon>Sordariomycetes</taxon>
        <taxon>Xylariomycetidae</taxon>
        <taxon>Xylariales</taxon>
        <taxon>Diatrypaceae</taxon>
        <taxon>Diatrype</taxon>
    </lineage>
</organism>
<feature type="chain" id="PRO_5042990540" evidence="5">
    <location>
        <begin position="22"/>
        <end position="474"/>
    </location>
</feature>
<feature type="domain" description="Glycosyl hydrolase family 30 TIM-barrel" evidence="6">
    <location>
        <begin position="131"/>
        <end position="244"/>
    </location>
</feature>
<sequence>MLSAIAAWALLPLCVIAGVSGPRQGANQITLNFDKKYQTIDGFGFSEAFQRANNIVNLSEPKRTEVLDLLFNTTSGAGFTIVRNGIGSSTSSNNDWMNTILPVSPGKPSDPPKLRSVVSKFNPEYCFQRVIADVVLKVKYGVKTFYGDAWSAPGFMKTNNNDANGGGLCGTPGASCSSGDWRQAYADYLVKYIQLYAEEGVDVTHIGFVNEPDYSTSYASMQVNANQAADFIKILHPTLGRNNLSHVAITCCEATGWNTQSQYTQQLKSAGVEDMLGVISGHTYSSGIGGAQPTTRKVWETECSDLSGGWSTAWYSYGGAGDGYTWANNIYTGLTTGNVSAYLWWVGTQDRATNNNNNEKLILVDGDSYQVSKRLWAYAQYSRTVRPGAVRVDATGGNGLRSTAFVNADGKLAVNVINTGGSTASVSIAGTNRTSVEAWVTDNTHDMDLTEASITDGTVTGSIPSRAMISFVVS</sequence>
<evidence type="ECO:0000256" key="1">
    <source>
        <dbReference type="ARBA" id="ARBA00005382"/>
    </source>
</evidence>
<comment type="caution">
    <text evidence="8">The sequence shown here is derived from an EMBL/GenBank/DDBJ whole genome shotgun (WGS) entry which is preliminary data.</text>
</comment>
<evidence type="ECO:0000256" key="4">
    <source>
        <dbReference type="RuleBase" id="RU361188"/>
    </source>
</evidence>
<dbReference type="InterPro" id="IPR013780">
    <property type="entry name" value="Glyco_hydro_b"/>
</dbReference>
<evidence type="ECO:0000256" key="3">
    <source>
        <dbReference type="ARBA" id="ARBA00022801"/>
    </source>
</evidence>
<keyword evidence="2 5" id="KW-0732">Signal</keyword>
<evidence type="ECO:0000256" key="5">
    <source>
        <dbReference type="SAM" id="SignalP"/>
    </source>
</evidence>
<dbReference type="Pfam" id="PF17189">
    <property type="entry name" value="Glyco_hydro_30C"/>
    <property type="match status" value="1"/>
</dbReference>
<dbReference type="GO" id="GO:0006680">
    <property type="term" value="P:glucosylceramide catabolic process"/>
    <property type="evidence" value="ECO:0007669"/>
    <property type="project" value="TreeGrafter"/>
</dbReference>
<dbReference type="SUPFAM" id="SSF51445">
    <property type="entry name" value="(Trans)glycosidases"/>
    <property type="match status" value="1"/>
</dbReference>